<comment type="caution">
    <text evidence="3">The sequence shown here is derived from an EMBL/GenBank/DDBJ whole genome shotgun (WGS) entry which is preliminary data.</text>
</comment>
<evidence type="ECO:0000256" key="1">
    <source>
        <dbReference type="SAM" id="MobiDB-lite"/>
    </source>
</evidence>
<reference evidence="4" key="1">
    <citation type="submission" date="2018-07" db="EMBL/GenBank/DDBJ databases">
        <authorList>
            <person name="Safronova V.I."/>
            <person name="Chirak E.R."/>
            <person name="Sazanova A.L."/>
        </authorList>
    </citation>
    <scope>NUCLEOTIDE SEQUENCE [LARGE SCALE GENOMIC DNA]</scope>
    <source>
        <strain evidence="4">RCAM04685</strain>
    </source>
</reference>
<dbReference type="InterPro" id="IPR017739">
    <property type="entry name" value="T6SS-assoc_VCA0119"/>
</dbReference>
<dbReference type="InterPro" id="IPR010657">
    <property type="entry name" value="ImpA_N"/>
</dbReference>
<keyword evidence="4" id="KW-1185">Reference proteome</keyword>
<protein>
    <submittedName>
        <fullName evidence="3">Type VI secretion system protein TssA</fullName>
    </submittedName>
</protein>
<gene>
    <name evidence="3" type="primary">tssA</name>
    <name evidence="3" type="ORF">DWE98_10255</name>
</gene>
<dbReference type="OrthoDB" id="1522895at2"/>
<dbReference type="Pfam" id="PF16989">
    <property type="entry name" value="T6SS_VasJ"/>
    <property type="match status" value="1"/>
</dbReference>
<feature type="region of interest" description="Disordered" evidence="1">
    <location>
        <begin position="194"/>
        <end position="240"/>
    </location>
</feature>
<dbReference type="Pfam" id="PF06812">
    <property type="entry name" value="ImpA_N"/>
    <property type="match status" value="1"/>
</dbReference>
<proteinExistence type="predicted"/>
<feature type="region of interest" description="Disordered" evidence="1">
    <location>
        <begin position="397"/>
        <end position="416"/>
    </location>
</feature>
<accession>A0A370L7S4</accession>
<dbReference type="NCBIfam" id="TIGR03362">
    <property type="entry name" value="VI_chp_7"/>
    <property type="match status" value="1"/>
</dbReference>
<dbReference type="RefSeq" id="WP_114829114.1">
    <property type="nucleotide sequence ID" value="NZ_QQTO01000022.1"/>
</dbReference>
<sequence>MSETETPFDQRILIGAAAVSEDAPAGADSRGGPEFEELEAQLRRMETDGPAAVNWRQVIEHASAILGTRGKDLLVGVWLAYALAREERYRGLAVGLGIIKGIVAEHWDGMQPPVARERARVGALEWLVGRVAPLLEGEVAEGDWPAVLYAYDQLGEIDTLTSAKLRKEQVGYGDLLRALRPHRDAARRGLEEIAQKQARAEAEAKAREEQASQPAAAPSSPAPAEAVPTPAPAAAPAQPAPAAVPASLDLASIDQLPDTLRGLSAALIARSIADPGAYLLSRIGSWWRIRQLPPNEGGKTGAMPPVEELAAVTALRGAGQNAEALRALNELVWTAPFWLEGHRLTAEILASLGPEHAAARATVAGAMSLLLTRLPELLDLSFNDGRPFADSATRSWIEQSGAGGGGSGSAGPSDGVDRAVSAARSLVAEGKAPDALELLAELTRGEIGGRTRLVRQIAQARFCLDVGLIGAALPLLDHLEAMLKAHDLEAWEPALAVQVAELRFRALTHSDAPRLILEDRRRTALEETRLRLVRLDLATAARLFR</sequence>
<dbReference type="AlphaFoldDB" id="A0A370L7S4"/>
<dbReference type="EMBL" id="QQTP01000004">
    <property type="protein sequence ID" value="RDJ26209.1"/>
    <property type="molecule type" value="Genomic_DNA"/>
</dbReference>
<name>A0A370L7S4_9HYPH</name>
<feature type="domain" description="ImpA N-terminal" evidence="2">
    <location>
        <begin position="17"/>
        <end position="128"/>
    </location>
</feature>
<dbReference type="Proteomes" id="UP000255207">
    <property type="component" value="Unassembled WGS sequence"/>
</dbReference>
<feature type="compositionally biased region" description="Low complexity" evidence="1">
    <location>
        <begin position="211"/>
        <end position="240"/>
    </location>
</feature>
<dbReference type="PANTHER" id="PTHR37024:SF3">
    <property type="entry name" value="TYPE VI SECRETION SYSTEM PROTEIN TSSA"/>
    <property type="match status" value="1"/>
</dbReference>
<dbReference type="PANTHER" id="PTHR37024">
    <property type="entry name" value="TYPE VI SECRETION SYSTEM DUF2094 AND IMPA-RELATED DOMAIN PROTEIN"/>
    <property type="match status" value="1"/>
</dbReference>
<evidence type="ECO:0000313" key="3">
    <source>
        <dbReference type="EMBL" id="RDJ26209.1"/>
    </source>
</evidence>
<feature type="compositionally biased region" description="Basic and acidic residues" evidence="1">
    <location>
        <begin position="194"/>
        <end position="210"/>
    </location>
</feature>
<evidence type="ECO:0000313" key="4">
    <source>
        <dbReference type="Proteomes" id="UP000255207"/>
    </source>
</evidence>
<organism evidence="3 4">
    <name type="scientific">Bosea caraganae</name>
    <dbReference type="NCBI Taxonomy" id="2763117"/>
    <lineage>
        <taxon>Bacteria</taxon>
        <taxon>Pseudomonadati</taxon>
        <taxon>Pseudomonadota</taxon>
        <taxon>Alphaproteobacteria</taxon>
        <taxon>Hyphomicrobiales</taxon>
        <taxon>Boseaceae</taxon>
        <taxon>Bosea</taxon>
    </lineage>
</organism>
<evidence type="ECO:0000259" key="2">
    <source>
        <dbReference type="Pfam" id="PF06812"/>
    </source>
</evidence>